<dbReference type="Pfam" id="PF04031">
    <property type="entry name" value="Las1"/>
    <property type="match status" value="1"/>
</dbReference>
<dbReference type="PANTHER" id="PTHR15002">
    <property type="entry name" value="RIBOSOMAL BIOGENESIS PROTEIN LAS1L"/>
    <property type="match status" value="1"/>
</dbReference>
<dbReference type="EMBL" id="JBDJPC010000005">
    <property type="protein sequence ID" value="KAL1501592.1"/>
    <property type="molecule type" value="Genomic_DNA"/>
</dbReference>
<dbReference type="Proteomes" id="UP001566132">
    <property type="component" value="Unassembled WGS sequence"/>
</dbReference>
<keyword evidence="2" id="KW-1185">Reference proteome</keyword>
<evidence type="ECO:0000313" key="1">
    <source>
        <dbReference type="EMBL" id="KAL1501592.1"/>
    </source>
</evidence>
<gene>
    <name evidence="1" type="ORF">ABEB36_006889</name>
</gene>
<dbReference type="AlphaFoldDB" id="A0ABD1ES31"/>
<protein>
    <submittedName>
        <fullName evidence="1">Uncharacterized protein</fullName>
    </submittedName>
</protein>
<sequence length="467" mass="54557">MSLSQKHTGLMLVPWYNSKEWHKVHQLVYSNNSNERQQALELLKVWKTRTPILSTGVEGTLILLEALLLDNLSEDQLANLWAIALMRFLNLSAANSEKQGSFARISGKNQLPKWLINLRHDIAHGHQIPSLYNLKMGLDFGINWLKEKYWDPQSQLIQDYYVEEQALTNQALFEYVEAYVELTIALFNNKELLNNEYIEKIQLFISRKLSKQENDPKFLLEVLLEIISLNLKKNQIDNISLDFLISAMLQPNYQLQNEDMKIERITEEFLNIWERLLNILHQRGFLFLLVKKLSSITMDISQIENSKKMAALWINELYLALLSQKYSDESIDNVLELDSYSITYQQETVEFLKEILLYPNKYLDYYLDSLQKYISNKSNKDIAHLVKAKSSTENIHILVDQIYTLKNLDLEDLNYNNLKGINENASHKVVQASNKWQQLEDTTMFKNCPLGVMPHQIGQKHPFLVVD</sequence>
<evidence type="ECO:0000313" key="2">
    <source>
        <dbReference type="Proteomes" id="UP001566132"/>
    </source>
</evidence>
<reference evidence="1 2" key="1">
    <citation type="submission" date="2024-05" db="EMBL/GenBank/DDBJ databases">
        <title>Genetic variation in Jamaican populations of the coffee berry borer (Hypothenemus hampei).</title>
        <authorList>
            <person name="Errbii M."/>
            <person name="Myrie A."/>
        </authorList>
    </citation>
    <scope>NUCLEOTIDE SEQUENCE [LARGE SCALE GENOMIC DNA]</scope>
    <source>
        <strain evidence="1">JA-Hopewell-2020-01-JO</strain>
        <tissue evidence="1">Whole body</tissue>
    </source>
</reference>
<comment type="caution">
    <text evidence="1">The sequence shown here is derived from an EMBL/GenBank/DDBJ whole genome shotgun (WGS) entry which is preliminary data.</text>
</comment>
<organism evidence="1 2">
    <name type="scientific">Hypothenemus hampei</name>
    <name type="common">Coffee berry borer</name>
    <dbReference type="NCBI Taxonomy" id="57062"/>
    <lineage>
        <taxon>Eukaryota</taxon>
        <taxon>Metazoa</taxon>
        <taxon>Ecdysozoa</taxon>
        <taxon>Arthropoda</taxon>
        <taxon>Hexapoda</taxon>
        <taxon>Insecta</taxon>
        <taxon>Pterygota</taxon>
        <taxon>Neoptera</taxon>
        <taxon>Endopterygota</taxon>
        <taxon>Coleoptera</taxon>
        <taxon>Polyphaga</taxon>
        <taxon>Cucujiformia</taxon>
        <taxon>Curculionidae</taxon>
        <taxon>Scolytinae</taxon>
        <taxon>Hypothenemus</taxon>
    </lineage>
</organism>
<dbReference type="PANTHER" id="PTHR15002:SF0">
    <property type="entry name" value="RIBOSOMAL BIOGENESIS PROTEIN LAS1L"/>
    <property type="match status" value="1"/>
</dbReference>
<dbReference type="InterPro" id="IPR007174">
    <property type="entry name" value="Las1"/>
</dbReference>
<proteinExistence type="predicted"/>
<name>A0ABD1ES31_HYPHA</name>
<accession>A0ABD1ES31</accession>